<keyword evidence="2" id="KW-1185">Reference proteome</keyword>
<comment type="caution">
    <text evidence="1">The sequence shown here is derived from an EMBL/GenBank/DDBJ whole genome shotgun (WGS) entry which is preliminary data.</text>
</comment>
<accession>A0ACB9MS39</accession>
<reference evidence="2" key="1">
    <citation type="journal article" date="2023" name="Front. Plant Sci.">
        <title>Chromosomal-level genome assembly of Melastoma candidum provides insights into trichome evolution.</title>
        <authorList>
            <person name="Zhong Y."/>
            <person name="Wu W."/>
            <person name="Sun C."/>
            <person name="Zou P."/>
            <person name="Liu Y."/>
            <person name="Dai S."/>
            <person name="Zhou R."/>
        </authorList>
    </citation>
    <scope>NUCLEOTIDE SEQUENCE [LARGE SCALE GENOMIC DNA]</scope>
</reference>
<evidence type="ECO:0000313" key="1">
    <source>
        <dbReference type="EMBL" id="KAI4326432.1"/>
    </source>
</evidence>
<evidence type="ECO:0000313" key="2">
    <source>
        <dbReference type="Proteomes" id="UP001057402"/>
    </source>
</evidence>
<dbReference type="Proteomes" id="UP001057402">
    <property type="component" value="Chromosome 9"/>
</dbReference>
<name>A0ACB9MS39_9MYRT</name>
<dbReference type="EMBL" id="CM042888">
    <property type="protein sequence ID" value="KAI4326432.1"/>
    <property type="molecule type" value="Genomic_DNA"/>
</dbReference>
<protein>
    <submittedName>
        <fullName evidence="1">Uncharacterized protein</fullName>
    </submittedName>
</protein>
<organism evidence="1 2">
    <name type="scientific">Melastoma candidum</name>
    <dbReference type="NCBI Taxonomy" id="119954"/>
    <lineage>
        <taxon>Eukaryota</taxon>
        <taxon>Viridiplantae</taxon>
        <taxon>Streptophyta</taxon>
        <taxon>Embryophyta</taxon>
        <taxon>Tracheophyta</taxon>
        <taxon>Spermatophyta</taxon>
        <taxon>Magnoliopsida</taxon>
        <taxon>eudicotyledons</taxon>
        <taxon>Gunneridae</taxon>
        <taxon>Pentapetalae</taxon>
        <taxon>rosids</taxon>
        <taxon>malvids</taxon>
        <taxon>Myrtales</taxon>
        <taxon>Melastomataceae</taxon>
        <taxon>Melastomatoideae</taxon>
        <taxon>Melastomateae</taxon>
        <taxon>Melastoma</taxon>
    </lineage>
</organism>
<sequence>MGNLPSIHHHCRPSPAAARVILWDGTVHRFDGQITAAELMLEHPQQVVVEFDPAADPRKRAAPLPADRRLDTRKIYLMLPVKGGKPVSLSSEGARRALSAATSILGPRSLLAPSVSGFLPLLARMCTAGVADDEVPKKDNSSKFEDLMTMAQNAWGGVGGTEMETYLSRQVSGKGWKPSLDTIVEKKVENRVSHWLFSS</sequence>
<proteinExistence type="predicted"/>
<gene>
    <name evidence="1" type="ORF">MLD38_031747</name>
</gene>